<dbReference type="InterPro" id="IPR036615">
    <property type="entry name" value="Mur_ligase_C_dom_sf"/>
</dbReference>
<gene>
    <name evidence="14" type="primary">murC</name>
    <name evidence="18" type="ORF">DFO77_12119</name>
</gene>
<evidence type="ECO:0000256" key="4">
    <source>
        <dbReference type="ARBA" id="ARBA00022490"/>
    </source>
</evidence>
<comment type="pathway">
    <text evidence="2 14">Cell wall biogenesis; peptidoglycan biosynthesis.</text>
</comment>
<evidence type="ECO:0000313" key="19">
    <source>
        <dbReference type="Proteomes" id="UP000252733"/>
    </source>
</evidence>
<comment type="similarity">
    <text evidence="14">Belongs to the MurCDEF family.</text>
</comment>
<comment type="subcellular location">
    <subcellularLocation>
        <location evidence="1 14">Cytoplasm</location>
    </subcellularLocation>
</comment>
<dbReference type="OrthoDB" id="9804126at2"/>
<evidence type="ECO:0000256" key="12">
    <source>
        <dbReference type="ARBA" id="ARBA00023316"/>
    </source>
</evidence>
<dbReference type="GO" id="GO:0051301">
    <property type="term" value="P:cell division"/>
    <property type="evidence" value="ECO:0007669"/>
    <property type="project" value="UniProtKB-KW"/>
</dbReference>
<evidence type="ECO:0000256" key="10">
    <source>
        <dbReference type="ARBA" id="ARBA00022984"/>
    </source>
</evidence>
<dbReference type="Pfam" id="PF02875">
    <property type="entry name" value="Mur_ligase_C"/>
    <property type="match status" value="1"/>
</dbReference>
<dbReference type="Gene3D" id="3.40.50.720">
    <property type="entry name" value="NAD(P)-binding Rossmann-like Domain"/>
    <property type="match status" value="1"/>
</dbReference>
<dbReference type="GO" id="GO:0005737">
    <property type="term" value="C:cytoplasm"/>
    <property type="evidence" value="ECO:0007669"/>
    <property type="project" value="UniProtKB-SubCell"/>
</dbReference>
<keyword evidence="11 14" id="KW-0131">Cell cycle</keyword>
<dbReference type="RefSeq" id="WP_106151594.1">
    <property type="nucleotide sequence ID" value="NZ_PVTS01000001.1"/>
</dbReference>
<dbReference type="EC" id="6.3.2.8" evidence="3 14"/>
<feature type="domain" description="Mur ligase N-terminal catalytic" evidence="15">
    <location>
        <begin position="11"/>
        <end position="109"/>
    </location>
</feature>
<keyword evidence="4 14" id="KW-0963">Cytoplasm</keyword>
<evidence type="ECO:0000256" key="3">
    <source>
        <dbReference type="ARBA" id="ARBA00012211"/>
    </source>
</evidence>
<proteinExistence type="inferred from homology"/>
<reference evidence="18 19" key="1">
    <citation type="submission" date="2018-07" db="EMBL/GenBank/DDBJ databases">
        <title>Freshwater and sediment microbial communities from various areas in North America, analyzing microbe dynamics in response to fracking.</title>
        <authorList>
            <person name="Lamendella R."/>
        </authorList>
    </citation>
    <scope>NUCLEOTIDE SEQUENCE [LARGE SCALE GENOMIC DNA]</scope>
    <source>
        <strain evidence="18 19">160A</strain>
    </source>
</reference>
<evidence type="ECO:0000256" key="9">
    <source>
        <dbReference type="ARBA" id="ARBA00022960"/>
    </source>
</evidence>
<dbReference type="InterPro" id="IPR005758">
    <property type="entry name" value="UDP-N-AcMur_Ala_ligase_MurC"/>
</dbReference>
<feature type="binding site" evidence="14">
    <location>
        <begin position="120"/>
        <end position="126"/>
    </location>
    <ligand>
        <name>ATP</name>
        <dbReference type="ChEBI" id="CHEBI:30616"/>
    </ligand>
</feature>
<dbReference type="PANTHER" id="PTHR43445">
    <property type="entry name" value="UDP-N-ACETYLMURAMATE--L-ALANINE LIGASE-RELATED"/>
    <property type="match status" value="1"/>
</dbReference>
<dbReference type="InterPro" id="IPR050061">
    <property type="entry name" value="MurCDEF_pg_biosynth"/>
</dbReference>
<comment type="function">
    <text evidence="14">Cell wall formation.</text>
</comment>
<sequence length="463" mass="50642">MAQLEQYKKVFFVGIGGIGMSALARFFHTSGYLVAGYDRVVGPVTEALTREGVRVLFDASEQAIPDEFVSSADTLVVYTPAVPDTQNQLVWFRKQGFDVFKRSRVLGMVSESLNAVCVAGTHGKTTVSTITAFLFQNSSLKINAFLGGISKNFGTNFIGGKNADFVVLEADEFDRSFWQLTPYAALITSMDADHLDIYGSVDEVKAGFDGFAQRIKSNGWLVLKAGLPVPEGIADNVEVVTYSITRDATYRAVNINEENDGYSFGVETPDGRLDDFHLSIPGLINVENALGAITLSLLCGVTPEEIQNALPGFSGIARRFDVVFRSAGKFVYIDDYAHHPEEIRATLNSVKSAYPGCRITGVFQPHLYSRTRDFADGFAQTLSEGLDDLILLPVYPAREEPIPGVSSELIVDKISGANVCMSTKEELLENIEKLDPEVLITMGAGDIDRLVPEIKKWAEETKV</sequence>
<dbReference type="SUPFAM" id="SSF53623">
    <property type="entry name" value="MurD-like peptide ligases, catalytic domain"/>
    <property type="match status" value="1"/>
</dbReference>
<feature type="domain" description="Mur ligase central" evidence="17">
    <location>
        <begin position="118"/>
        <end position="295"/>
    </location>
</feature>
<dbReference type="Pfam" id="PF01225">
    <property type="entry name" value="Mur_ligase"/>
    <property type="match status" value="1"/>
</dbReference>
<dbReference type="EMBL" id="QPIZ01000021">
    <property type="protein sequence ID" value="RCW30583.1"/>
    <property type="molecule type" value="Genomic_DNA"/>
</dbReference>
<dbReference type="HAMAP" id="MF_00046">
    <property type="entry name" value="MurC"/>
    <property type="match status" value="1"/>
</dbReference>
<evidence type="ECO:0000259" key="15">
    <source>
        <dbReference type="Pfam" id="PF01225"/>
    </source>
</evidence>
<keyword evidence="7 14" id="KW-0547">Nucleotide-binding</keyword>
<dbReference type="Proteomes" id="UP000252733">
    <property type="component" value="Unassembled WGS sequence"/>
</dbReference>
<dbReference type="AlphaFoldDB" id="A0A2T0XTN4"/>
<dbReference type="Gene3D" id="3.40.1190.10">
    <property type="entry name" value="Mur-like, catalytic domain"/>
    <property type="match status" value="1"/>
</dbReference>
<dbReference type="GO" id="GO:0071555">
    <property type="term" value="P:cell wall organization"/>
    <property type="evidence" value="ECO:0007669"/>
    <property type="project" value="UniProtKB-KW"/>
</dbReference>
<evidence type="ECO:0000256" key="2">
    <source>
        <dbReference type="ARBA" id="ARBA00004752"/>
    </source>
</evidence>
<keyword evidence="5 14" id="KW-0436">Ligase</keyword>
<keyword evidence="12 14" id="KW-0961">Cell wall biogenesis/degradation</keyword>
<evidence type="ECO:0000256" key="7">
    <source>
        <dbReference type="ARBA" id="ARBA00022741"/>
    </source>
</evidence>
<dbReference type="InterPro" id="IPR004101">
    <property type="entry name" value="Mur_ligase_C"/>
</dbReference>
<keyword evidence="9 14" id="KW-0133">Cell shape</keyword>
<evidence type="ECO:0000256" key="11">
    <source>
        <dbReference type="ARBA" id="ARBA00023306"/>
    </source>
</evidence>
<evidence type="ECO:0000256" key="14">
    <source>
        <dbReference type="HAMAP-Rule" id="MF_00046"/>
    </source>
</evidence>
<dbReference type="GO" id="GO:0008763">
    <property type="term" value="F:UDP-N-acetylmuramate-L-alanine ligase activity"/>
    <property type="evidence" value="ECO:0007669"/>
    <property type="project" value="UniProtKB-UniRule"/>
</dbReference>
<dbReference type="SUPFAM" id="SSF53244">
    <property type="entry name" value="MurD-like peptide ligases, peptide-binding domain"/>
    <property type="match status" value="1"/>
</dbReference>
<comment type="caution">
    <text evidence="18">The sequence shown here is derived from an EMBL/GenBank/DDBJ whole genome shotgun (WGS) entry which is preliminary data.</text>
</comment>
<feature type="domain" description="Mur ligase C-terminal" evidence="16">
    <location>
        <begin position="318"/>
        <end position="445"/>
    </location>
</feature>
<dbReference type="GO" id="GO:0005524">
    <property type="term" value="F:ATP binding"/>
    <property type="evidence" value="ECO:0007669"/>
    <property type="project" value="UniProtKB-UniRule"/>
</dbReference>
<evidence type="ECO:0000259" key="16">
    <source>
        <dbReference type="Pfam" id="PF02875"/>
    </source>
</evidence>
<dbReference type="InterPro" id="IPR013221">
    <property type="entry name" value="Mur_ligase_cen"/>
</dbReference>
<protein>
    <recommendedName>
        <fullName evidence="3 14">UDP-N-acetylmuramate--L-alanine ligase</fullName>
        <ecNumber evidence="3 14">6.3.2.8</ecNumber>
    </recommendedName>
    <alternativeName>
        <fullName evidence="14">UDP-N-acetylmuramoyl-L-alanine synthetase</fullName>
    </alternativeName>
</protein>
<organism evidence="18 19">
    <name type="scientific">Marinilabilia salmonicolor</name>
    <dbReference type="NCBI Taxonomy" id="989"/>
    <lineage>
        <taxon>Bacteria</taxon>
        <taxon>Pseudomonadati</taxon>
        <taxon>Bacteroidota</taxon>
        <taxon>Bacteroidia</taxon>
        <taxon>Marinilabiliales</taxon>
        <taxon>Marinilabiliaceae</taxon>
        <taxon>Marinilabilia</taxon>
    </lineage>
</organism>
<evidence type="ECO:0000256" key="5">
    <source>
        <dbReference type="ARBA" id="ARBA00022598"/>
    </source>
</evidence>
<dbReference type="SUPFAM" id="SSF51984">
    <property type="entry name" value="MurCD N-terminal domain"/>
    <property type="match status" value="1"/>
</dbReference>
<dbReference type="Gene3D" id="3.90.190.20">
    <property type="entry name" value="Mur ligase, C-terminal domain"/>
    <property type="match status" value="1"/>
</dbReference>
<evidence type="ECO:0000313" key="18">
    <source>
        <dbReference type="EMBL" id="RCW30583.1"/>
    </source>
</evidence>
<dbReference type="InterPro" id="IPR000713">
    <property type="entry name" value="Mur_ligase_N"/>
</dbReference>
<evidence type="ECO:0000256" key="8">
    <source>
        <dbReference type="ARBA" id="ARBA00022840"/>
    </source>
</evidence>
<evidence type="ECO:0000256" key="13">
    <source>
        <dbReference type="ARBA" id="ARBA00047833"/>
    </source>
</evidence>
<comment type="catalytic activity">
    <reaction evidence="13 14">
        <text>UDP-N-acetyl-alpha-D-muramate + L-alanine + ATP = UDP-N-acetyl-alpha-D-muramoyl-L-alanine + ADP + phosphate + H(+)</text>
        <dbReference type="Rhea" id="RHEA:23372"/>
        <dbReference type="ChEBI" id="CHEBI:15378"/>
        <dbReference type="ChEBI" id="CHEBI:30616"/>
        <dbReference type="ChEBI" id="CHEBI:43474"/>
        <dbReference type="ChEBI" id="CHEBI:57972"/>
        <dbReference type="ChEBI" id="CHEBI:70757"/>
        <dbReference type="ChEBI" id="CHEBI:83898"/>
        <dbReference type="ChEBI" id="CHEBI:456216"/>
        <dbReference type="EC" id="6.3.2.8"/>
    </reaction>
</comment>
<evidence type="ECO:0000256" key="6">
    <source>
        <dbReference type="ARBA" id="ARBA00022618"/>
    </source>
</evidence>
<dbReference type="NCBIfam" id="TIGR01082">
    <property type="entry name" value="murC"/>
    <property type="match status" value="1"/>
</dbReference>
<evidence type="ECO:0000259" key="17">
    <source>
        <dbReference type="Pfam" id="PF08245"/>
    </source>
</evidence>
<name>A0A2T0XTN4_9BACT</name>
<keyword evidence="10 14" id="KW-0573">Peptidoglycan synthesis</keyword>
<dbReference type="STRING" id="1168289.GCA_000259075_01330"/>
<dbReference type="Pfam" id="PF08245">
    <property type="entry name" value="Mur_ligase_M"/>
    <property type="match status" value="1"/>
</dbReference>
<keyword evidence="6 14" id="KW-0132">Cell division</keyword>
<keyword evidence="19" id="KW-1185">Reference proteome</keyword>
<evidence type="ECO:0000256" key="1">
    <source>
        <dbReference type="ARBA" id="ARBA00004496"/>
    </source>
</evidence>
<keyword evidence="8 14" id="KW-0067">ATP-binding</keyword>
<dbReference type="UniPathway" id="UPA00219"/>
<dbReference type="InterPro" id="IPR036565">
    <property type="entry name" value="Mur-like_cat_sf"/>
</dbReference>
<dbReference type="GO" id="GO:0009252">
    <property type="term" value="P:peptidoglycan biosynthetic process"/>
    <property type="evidence" value="ECO:0007669"/>
    <property type="project" value="UniProtKB-UniRule"/>
</dbReference>
<accession>A0A2T0XTN4</accession>
<dbReference type="GO" id="GO:0008360">
    <property type="term" value="P:regulation of cell shape"/>
    <property type="evidence" value="ECO:0007669"/>
    <property type="project" value="UniProtKB-KW"/>
</dbReference>
<dbReference type="PANTHER" id="PTHR43445:SF3">
    <property type="entry name" value="UDP-N-ACETYLMURAMATE--L-ALANINE LIGASE"/>
    <property type="match status" value="1"/>
</dbReference>